<dbReference type="InterPro" id="IPR025324">
    <property type="entry name" value="DUF4230"/>
</dbReference>
<protein>
    <recommendedName>
        <fullName evidence="3">DUF4230 domain-containing protein</fullName>
    </recommendedName>
</protein>
<dbReference type="AlphaFoldDB" id="E1R9P2"/>
<dbReference type="Proteomes" id="UP000002318">
    <property type="component" value="Chromosome"/>
</dbReference>
<gene>
    <name evidence="1" type="ordered locus">Spirs_4131</name>
</gene>
<evidence type="ECO:0000313" key="2">
    <source>
        <dbReference type="Proteomes" id="UP000002318"/>
    </source>
</evidence>
<dbReference type="KEGG" id="ssm:Spirs_4131"/>
<evidence type="ECO:0000313" key="1">
    <source>
        <dbReference type="EMBL" id="ADK83211.1"/>
    </source>
</evidence>
<reference evidence="1 2" key="1">
    <citation type="journal article" date="2010" name="Stand. Genomic Sci.">
        <title>Complete genome sequence of Spirochaeta smaragdinae type strain (SEBR 4228).</title>
        <authorList>
            <person name="Mavromatis K."/>
            <person name="Yasawong M."/>
            <person name="Chertkov O."/>
            <person name="Lapidus A."/>
            <person name="Lucas S."/>
            <person name="Nolan M."/>
            <person name="Del Rio T.G."/>
            <person name="Tice H."/>
            <person name="Cheng J.F."/>
            <person name="Pitluck S."/>
            <person name="Liolios K."/>
            <person name="Ivanova N."/>
            <person name="Tapia R."/>
            <person name="Han C."/>
            <person name="Bruce D."/>
            <person name="Goodwin L."/>
            <person name="Pati A."/>
            <person name="Chen A."/>
            <person name="Palaniappan K."/>
            <person name="Land M."/>
            <person name="Hauser L."/>
            <person name="Chang Y.J."/>
            <person name="Jeffries C.D."/>
            <person name="Detter J.C."/>
            <person name="Rohde M."/>
            <person name="Brambilla E."/>
            <person name="Spring S."/>
            <person name="Goker M."/>
            <person name="Sikorski J."/>
            <person name="Woyke T."/>
            <person name="Bristow J."/>
            <person name="Eisen J.A."/>
            <person name="Markowitz V."/>
            <person name="Hugenholtz P."/>
            <person name="Klenk H.P."/>
            <person name="Kyrpides N.C."/>
        </authorList>
    </citation>
    <scope>NUCLEOTIDE SEQUENCE [LARGE SCALE GENOMIC DNA]</scope>
    <source>
        <strain evidence="2">DSM 11293 / JCM 15392 / SEBR 4228</strain>
    </source>
</reference>
<accession>E1R9P2</accession>
<organism evidence="1 2">
    <name type="scientific">Sediminispirochaeta smaragdinae (strain DSM 11293 / JCM 15392 / SEBR 4228)</name>
    <name type="common">Spirochaeta smaragdinae</name>
    <dbReference type="NCBI Taxonomy" id="573413"/>
    <lineage>
        <taxon>Bacteria</taxon>
        <taxon>Pseudomonadati</taxon>
        <taxon>Spirochaetota</taxon>
        <taxon>Spirochaetia</taxon>
        <taxon>Spirochaetales</taxon>
        <taxon>Spirochaetaceae</taxon>
        <taxon>Sediminispirochaeta</taxon>
    </lineage>
</organism>
<dbReference type="STRING" id="573413.Spirs_4131"/>
<proteinExistence type="predicted"/>
<dbReference type="OrthoDB" id="368480at2"/>
<name>E1R9P2_SEDSS</name>
<keyword evidence="2" id="KW-1185">Reference proteome</keyword>
<dbReference type="Pfam" id="PF14014">
    <property type="entry name" value="DUF4230"/>
    <property type="match status" value="1"/>
</dbReference>
<sequence length="242" mass="27666">MRHLKKTILKAGTLLFLLFIFIAGGYLLAARLDITFRLPFFSHQREADSKVVLSESREILRLATVEYLYKSVFPYDFIPEGTDFRKLFSSLFRNEKLTEEEQALIDLYRLCAEIGIDLNMEQYTFAVITTRVKGGFDLSQKGIGIEETDGEGPGKHNVTITLPKPIITECVVEDETSDRYPYPDIQAGPAAWKEITSMAQRAIRKRVIEEGILEEAQQRGKAYLEPLFSQAGYDKISFRTYD</sequence>
<evidence type="ECO:0008006" key="3">
    <source>
        <dbReference type="Google" id="ProtNLM"/>
    </source>
</evidence>
<dbReference type="EMBL" id="CP002116">
    <property type="protein sequence ID" value="ADK83211.1"/>
    <property type="molecule type" value="Genomic_DNA"/>
</dbReference>
<dbReference type="RefSeq" id="WP_013256667.1">
    <property type="nucleotide sequence ID" value="NC_014364.1"/>
</dbReference>
<dbReference type="HOGENOM" id="CLU_1146625_0_0_12"/>